<organism evidence="1 2">
    <name type="scientific">Pluteus cervinus</name>
    <dbReference type="NCBI Taxonomy" id="181527"/>
    <lineage>
        <taxon>Eukaryota</taxon>
        <taxon>Fungi</taxon>
        <taxon>Dikarya</taxon>
        <taxon>Basidiomycota</taxon>
        <taxon>Agaricomycotina</taxon>
        <taxon>Agaricomycetes</taxon>
        <taxon>Agaricomycetidae</taxon>
        <taxon>Agaricales</taxon>
        <taxon>Pluteineae</taxon>
        <taxon>Pluteaceae</taxon>
        <taxon>Pluteus</taxon>
    </lineage>
</organism>
<protein>
    <submittedName>
        <fullName evidence="1">Uncharacterized protein</fullName>
    </submittedName>
</protein>
<keyword evidence="2" id="KW-1185">Reference proteome</keyword>
<sequence length="186" mass="20925">MKEARRDLMELCLVPFCTTSLKERRLDGTTYWRVFRSRTFEHRRAKDCDQILLRPRLKAKGGGQRAEQEDEDGLGLGSAEPVLNEACSVPYLPGHSTERKKPYHLQVAQAPRLAARSRPKVDDEQPRSTTTDSVLPGVCSCHGPFAKFYNVAANIVQVANANEQLLVSQVKLPYRYLIAKRGLSIS</sequence>
<dbReference type="EMBL" id="ML208740">
    <property type="protein sequence ID" value="TFK60722.1"/>
    <property type="molecule type" value="Genomic_DNA"/>
</dbReference>
<proteinExistence type="predicted"/>
<gene>
    <name evidence="1" type="ORF">BDN72DRAFT_864141</name>
</gene>
<evidence type="ECO:0000313" key="1">
    <source>
        <dbReference type="EMBL" id="TFK60722.1"/>
    </source>
</evidence>
<accession>A0ACD3A4T3</accession>
<evidence type="ECO:0000313" key="2">
    <source>
        <dbReference type="Proteomes" id="UP000308600"/>
    </source>
</evidence>
<dbReference type="Proteomes" id="UP000308600">
    <property type="component" value="Unassembled WGS sequence"/>
</dbReference>
<reference evidence="1 2" key="1">
    <citation type="journal article" date="2019" name="Nat. Ecol. Evol.">
        <title>Megaphylogeny resolves global patterns of mushroom evolution.</title>
        <authorList>
            <person name="Varga T."/>
            <person name="Krizsan K."/>
            <person name="Foldi C."/>
            <person name="Dima B."/>
            <person name="Sanchez-Garcia M."/>
            <person name="Sanchez-Ramirez S."/>
            <person name="Szollosi G.J."/>
            <person name="Szarkandi J.G."/>
            <person name="Papp V."/>
            <person name="Albert L."/>
            <person name="Andreopoulos W."/>
            <person name="Angelini C."/>
            <person name="Antonin V."/>
            <person name="Barry K.W."/>
            <person name="Bougher N.L."/>
            <person name="Buchanan P."/>
            <person name="Buyck B."/>
            <person name="Bense V."/>
            <person name="Catcheside P."/>
            <person name="Chovatia M."/>
            <person name="Cooper J."/>
            <person name="Damon W."/>
            <person name="Desjardin D."/>
            <person name="Finy P."/>
            <person name="Geml J."/>
            <person name="Haridas S."/>
            <person name="Hughes K."/>
            <person name="Justo A."/>
            <person name="Karasinski D."/>
            <person name="Kautmanova I."/>
            <person name="Kiss B."/>
            <person name="Kocsube S."/>
            <person name="Kotiranta H."/>
            <person name="LaButti K.M."/>
            <person name="Lechner B.E."/>
            <person name="Liimatainen K."/>
            <person name="Lipzen A."/>
            <person name="Lukacs Z."/>
            <person name="Mihaltcheva S."/>
            <person name="Morgado L.N."/>
            <person name="Niskanen T."/>
            <person name="Noordeloos M.E."/>
            <person name="Ohm R.A."/>
            <person name="Ortiz-Santana B."/>
            <person name="Ovrebo C."/>
            <person name="Racz N."/>
            <person name="Riley R."/>
            <person name="Savchenko A."/>
            <person name="Shiryaev A."/>
            <person name="Soop K."/>
            <person name="Spirin V."/>
            <person name="Szebenyi C."/>
            <person name="Tomsovsky M."/>
            <person name="Tulloss R.E."/>
            <person name="Uehling J."/>
            <person name="Grigoriev I.V."/>
            <person name="Vagvolgyi C."/>
            <person name="Papp T."/>
            <person name="Martin F.M."/>
            <person name="Miettinen O."/>
            <person name="Hibbett D.S."/>
            <person name="Nagy L.G."/>
        </authorList>
    </citation>
    <scope>NUCLEOTIDE SEQUENCE [LARGE SCALE GENOMIC DNA]</scope>
    <source>
        <strain evidence="1 2">NL-1719</strain>
    </source>
</reference>
<name>A0ACD3A4T3_9AGAR</name>